<evidence type="ECO:0000313" key="1">
    <source>
        <dbReference type="EMBL" id="CAA9481636.1"/>
    </source>
</evidence>
<dbReference type="EMBL" id="CADCVX010000013">
    <property type="protein sequence ID" value="CAA9481636.1"/>
    <property type="molecule type" value="Genomic_DNA"/>
</dbReference>
<protein>
    <submittedName>
        <fullName evidence="1">Uncharacterized protein</fullName>
    </submittedName>
</protein>
<name>A0A6J4S0G1_9SPHN</name>
<sequence>MKPQPDGLLIIQGRLAQAIDRLHADAPRMSDKVVGRALAAIERQATEHGLGPLAAVTRRGMYRVQSPGWRTALACHLERMEDACRCRPRDEAGTAAIMASIAVRLA</sequence>
<gene>
    <name evidence="1" type="ORF">AVDCRST_MAG91-45</name>
</gene>
<reference evidence="1" key="1">
    <citation type="submission" date="2020-02" db="EMBL/GenBank/DDBJ databases">
        <authorList>
            <person name="Meier V. D."/>
        </authorList>
    </citation>
    <scope>NUCLEOTIDE SEQUENCE</scope>
    <source>
        <strain evidence="1">AVDCRST_MAG91</strain>
    </source>
</reference>
<proteinExistence type="predicted"/>
<organism evidence="1">
    <name type="scientific">uncultured Sphingomonadaceae bacterium</name>
    <dbReference type="NCBI Taxonomy" id="169976"/>
    <lineage>
        <taxon>Bacteria</taxon>
        <taxon>Pseudomonadati</taxon>
        <taxon>Pseudomonadota</taxon>
        <taxon>Alphaproteobacteria</taxon>
        <taxon>Sphingomonadales</taxon>
        <taxon>Sphingomonadaceae</taxon>
        <taxon>environmental samples</taxon>
    </lineage>
</organism>
<dbReference type="AlphaFoldDB" id="A0A6J4S0G1"/>
<accession>A0A6J4S0G1</accession>